<dbReference type="PANTHER" id="PTHR11986">
    <property type="entry name" value="AMINOTRANSFERASE CLASS III"/>
    <property type="match status" value="1"/>
</dbReference>
<keyword evidence="1 6" id="KW-0032">Aminotransferase</keyword>
<name>Q6AR57_DESPS</name>
<dbReference type="UniPathway" id="UPA00068">
    <property type="reaction ID" value="UER00109"/>
</dbReference>
<dbReference type="NCBIfam" id="NF002874">
    <property type="entry name" value="PRK03244.1"/>
    <property type="match status" value="1"/>
</dbReference>
<evidence type="ECO:0000256" key="1">
    <source>
        <dbReference type="ARBA" id="ARBA00022576"/>
    </source>
</evidence>
<dbReference type="InterPro" id="IPR005814">
    <property type="entry name" value="Aminotrans_3"/>
</dbReference>
<dbReference type="EMBL" id="CR522870">
    <property type="protein sequence ID" value="CAG35167.1"/>
    <property type="molecule type" value="Genomic_DNA"/>
</dbReference>
<dbReference type="PIRSF" id="PIRSF000521">
    <property type="entry name" value="Transaminase_4ab_Lys_Orn"/>
    <property type="match status" value="1"/>
</dbReference>
<dbReference type="NCBIfam" id="NF002325">
    <property type="entry name" value="PRK01278.1"/>
    <property type="match status" value="1"/>
</dbReference>
<feature type="binding site" evidence="6">
    <location>
        <position position="137"/>
    </location>
    <ligand>
        <name>N(2)-acetyl-L-ornithine</name>
        <dbReference type="ChEBI" id="CHEBI:57805"/>
    </ligand>
</feature>
<dbReference type="CDD" id="cd00610">
    <property type="entry name" value="OAT_like"/>
    <property type="match status" value="1"/>
</dbReference>
<feature type="binding site" evidence="6">
    <location>
        <begin position="219"/>
        <end position="222"/>
    </location>
    <ligand>
        <name>pyridoxal 5'-phosphate</name>
        <dbReference type="ChEBI" id="CHEBI:597326"/>
    </ligand>
</feature>
<proteinExistence type="inferred from homology"/>
<dbReference type="InterPro" id="IPR015421">
    <property type="entry name" value="PyrdxlP-dep_Trfase_major"/>
</dbReference>
<dbReference type="AlphaFoldDB" id="Q6AR57"/>
<keyword evidence="4" id="KW-0670">Pyruvate</keyword>
<feature type="binding site" evidence="6">
    <location>
        <begin position="105"/>
        <end position="106"/>
    </location>
    <ligand>
        <name>pyridoxal 5'-phosphate</name>
        <dbReference type="ChEBI" id="CHEBI:597326"/>
    </ligand>
</feature>
<dbReference type="InterPro" id="IPR049704">
    <property type="entry name" value="Aminotrans_3_PPA_site"/>
</dbReference>
<evidence type="ECO:0000256" key="3">
    <source>
        <dbReference type="ARBA" id="ARBA00022898"/>
    </source>
</evidence>
<gene>
    <name evidence="6" type="primary">argD</name>
    <name evidence="7" type="ordered locus">DP0438</name>
</gene>
<dbReference type="Proteomes" id="UP000000602">
    <property type="component" value="Chromosome"/>
</dbReference>
<dbReference type="InterPro" id="IPR015422">
    <property type="entry name" value="PyrdxlP-dep_Trfase_small"/>
</dbReference>
<comment type="similarity">
    <text evidence="6">Belongs to the class-III pyridoxal-phosphate-dependent aminotransferase family. ArgD subfamily.</text>
</comment>
<keyword evidence="2 6" id="KW-0808">Transferase</keyword>
<evidence type="ECO:0000313" key="7">
    <source>
        <dbReference type="EMBL" id="CAG35167.1"/>
    </source>
</evidence>
<dbReference type="EC" id="2.6.1.11" evidence="6"/>
<keyword evidence="6" id="KW-0028">Amino-acid biosynthesis</keyword>
<dbReference type="GO" id="GO:0042802">
    <property type="term" value="F:identical protein binding"/>
    <property type="evidence" value="ECO:0007669"/>
    <property type="project" value="TreeGrafter"/>
</dbReference>
<dbReference type="HOGENOM" id="CLU_016922_10_1_7"/>
<feature type="modified residue" description="N6-(pyridoxal phosphate)lysine" evidence="6">
    <location>
        <position position="248"/>
    </location>
</feature>
<feature type="binding site" evidence="6">
    <location>
        <position position="276"/>
    </location>
    <ligand>
        <name>N(2)-acetyl-L-ornithine</name>
        <dbReference type="ChEBI" id="CHEBI:57805"/>
    </ligand>
</feature>
<dbReference type="GO" id="GO:0003992">
    <property type="term" value="F:N2-acetyl-L-ornithine:2-oxoglutarate 5-aminotransferase activity"/>
    <property type="evidence" value="ECO:0007669"/>
    <property type="project" value="UniProtKB-UniRule"/>
</dbReference>
<comment type="catalytic activity">
    <reaction evidence="5">
        <text>taurine + pyruvate = sulfoacetaldehyde + L-alanine</text>
        <dbReference type="Rhea" id="RHEA:10420"/>
        <dbReference type="ChEBI" id="CHEBI:15361"/>
        <dbReference type="ChEBI" id="CHEBI:57972"/>
        <dbReference type="ChEBI" id="CHEBI:58246"/>
        <dbReference type="ChEBI" id="CHEBI:507393"/>
        <dbReference type="EC" id="2.6.1.77"/>
    </reaction>
    <physiologicalReaction direction="left-to-right" evidence="5">
        <dbReference type="Rhea" id="RHEA:10421"/>
    </physiologicalReaction>
</comment>
<comment type="cofactor">
    <cofactor evidence="6">
        <name>pyridoxal 5'-phosphate</name>
        <dbReference type="ChEBI" id="CHEBI:597326"/>
    </cofactor>
    <text evidence="6">Binds 1 pyridoxal phosphate per subunit.</text>
</comment>
<dbReference type="KEGG" id="dps:DP0438"/>
<feature type="binding site" evidence="6">
    <location>
        <position position="134"/>
    </location>
    <ligand>
        <name>pyridoxal 5'-phosphate</name>
        <dbReference type="ChEBI" id="CHEBI:597326"/>
    </ligand>
</feature>
<keyword evidence="6" id="KW-0963">Cytoplasm</keyword>
<dbReference type="InterPro" id="IPR004636">
    <property type="entry name" value="AcOrn/SuccOrn_fam"/>
</dbReference>
<comment type="pathway">
    <text evidence="6">Amino-acid biosynthesis; L-arginine biosynthesis; N(2)-acetyl-L-ornithine from L-glutamate: step 4/4.</text>
</comment>
<dbReference type="PANTHER" id="PTHR11986:SF113">
    <property type="entry name" value="SUCCINYLORNITHINE TRANSAMINASE"/>
    <property type="match status" value="1"/>
</dbReference>
<comment type="subunit">
    <text evidence="6">Homodimer.</text>
</comment>
<evidence type="ECO:0000256" key="4">
    <source>
        <dbReference type="ARBA" id="ARBA00023317"/>
    </source>
</evidence>
<dbReference type="GO" id="GO:0030170">
    <property type="term" value="F:pyridoxal phosphate binding"/>
    <property type="evidence" value="ECO:0007669"/>
    <property type="project" value="InterPro"/>
</dbReference>
<keyword evidence="8" id="KW-1185">Reference proteome</keyword>
<evidence type="ECO:0000256" key="6">
    <source>
        <dbReference type="HAMAP-Rule" id="MF_01107"/>
    </source>
</evidence>
<dbReference type="SUPFAM" id="SSF53383">
    <property type="entry name" value="PLP-dependent transferases"/>
    <property type="match status" value="1"/>
</dbReference>
<dbReference type="Gene3D" id="3.40.640.10">
    <property type="entry name" value="Type I PLP-dependent aspartate aminotransferase-like (Major domain)"/>
    <property type="match status" value="1"/>
</dbReference>
<accession>Q6AR57</accession>
<dbReference type="Pfam" id="PF00202">
    <property type="entry name" value="Aminotran_3"/>
    <property type="match status" value="1"/>
</dbReference>
<protein>
    <recommendedName>
        <fullName evidence="6">Acetylornithine aminotransferase</fullName>
        <shortName evidence="6">ACOAT</shortName>
        <ecNumber evidence="6">2.6.1.11</ecNumber>
    </recommendedName>
</protein>
<comment type="catalytic activity">
    <reaction evidence="6">
        <text>N(2)-acetyl-L-ornithine + 2-oxoglutarate = N-acetyl-L-glutamate 5-semialdehyde + L-glutamate</text>
        <dbReference type="Rhea" id="RHEA:18049"/>
        <dbReference type="ChEBI" id="CHEBI:16810"/>
        <dbReference type="ChEBI" id="CHEBI:29123"/>
        <dbReference type="ChEBI" id="CHEBI:29985"/>
        <dbReference type="ChEBI" id="CHEBI:57805"/>
        <dbReference type="EC" id="2.6.1.11"/>
    </reaction>
</comment>
<dbReference type="eggNOG" id="COG4992">
    <property type="taxonomic scope" value="Bacteria"/>
</dbReference>
<dbReference type="InterPro" id="IPR015424">
    <property type="entry name" value="PyrdxlP-dep_Trfase"/>
</dbReference>
<dbReference type="RefSeq" id="WP_011187683.1">
    <property type="nucleotide sequence ID" value="NC_006138.1"/>
</dbReference>
<evidence type="ECO:0000256" key="5">
    <source>
        <dbReference type="ARBA" id="ARBA00052998"/>
    </source>
</evidence>
<dbReference type="GO" id="GO:0031299">
    <property type="term" value="F:taurine-pyruvate aminotransferase activity"/>
    <property type="evidence" value="ECO:0007669"/>
    <property type="project" value="UniProtKB-EC"/>
</dbReference>
<dbReference type="OrthoDB" id="9801834at2"/>
<dbReference type="Gene3D" id="3.90.1150.10">
    <property type="entry name" value="Aspartate Aminotransferase, domain 1"/>
    <property type="match status" value="1"/>
</dbReference>
<comment type="subcellular location">
    <subcellularLocation>
        <location evidence="6">Cytoplasm</location>
    </subcellularLocation>
</comment>
<keyword evidence="3 6" id="KW-0663">Pyridoxal phosphate</keyword>
<feature type="binding site" evidence="6">
    <location>
        <position position="277"/>
    </location>
    <ligand>
        <name>pyridoxal 5'-phosphate</name>
        <dbReference type="ChEBI" id="CHEBI:597326"/>
    </ligand>
</feature>
<dbReference type="GO" id="GO:0006526">
    <property type="term" value="P:L-arginine biosynthetic process"/>
    <property type="evidence" value="ECO:0007669"/>
    <property type="project" value="UniProtKB-UniRule"/>
</dbReference>
<keyword evidence="6" id="KW-0055">Arginine biosynthesis</keyword>
<dbReference type="GO" id="GO:0005737">
    <property type="term" value="C:cytoplasm"/>
    <property type="evidence" value="ECO:0007669"/>
    <property type="project" value="UniProtKB-SubCell"/>
</dbReference>
<dbReference type="NCBIfam" id="TIGR00707">
    <property type="entry name" value="argD"/>
    <property type="match status" value="1"/>
</dbReference>
<comment type="miscellaneous">
    <text evidence="6">May also have succinyldiaminopimelate aminotransferase activity, thus carrying out the corresponding step in lysine biosynthesis.</text>
</comment>
<dbReference type="PROSITE" id="PS00600">
    <property type="entry name" value="AA_TRANSFER_CLASS_3"/>
    <property type="match status" value="1"/>
</dbReference>
<dbReference type="FunFam" id="3.40.640.10:FF:000004">
    <property type="entry name" value="Acetylornithine aminotransferase"/>
    <property type="match status" value="1"/>
</dbReference>
<organism evidence="7 8">
    <name type="scientific">Desulfotalea psychrophila (strain LSv54 / DSM 12343)</name>
    <dbReference type="NCBI Taxonomy" id="177439"/>
    <lineage>
        <taxon>Bacteria</taxon>
        <taxon>Pseudomonadati</taxon>
        <taxon>Thermodesulfobacteriota</taxon>
        <taxon>Desulfobulbia</taxon>
        <taxon>Desulfobulbales</taxon>
        <taxon>Desulfocapsaceae</taxon>
        <taxon>Desulfotalea</taxon>
    </lineage>
</organism>
<dbReference type="STRING" id="177439.DP0438"/>
<evidence type="ECO:0000313" key="8">
    <source>
        <dbReference type="Proteomes" id="UP000000602"/>
    </source>
</evidence>
<evidence type="ECO:0000256" key="2">
    <source>
        <dbReference type="ARBA" id="ARBA00022679"/>
    </source>
</evidence>
<dbReference type="HAMAP" id="MF_01107">
    <property type="entry name" value="ArgD_aminotrans_3"/>
    <property type="match status" value="1"/>
</dbReference>
<sequence length="397" mass="42095">MTNESVKERADKVLVGNYGRYPVAFTEGTGCVLTDANGKKYVDFLAGIAVCSLGHCHPRIVNAIREQSERLIHVSNLYYTEAQTRLAELLVENSFGDKVFFCNSGAEANEAAIKLARIHAPAGKNKIISLTGAFHGRTMVTLAATGQARFCAGFEPIPTGFAAAPFADLDALEAMIDDTVCAVLCEPLQGEGGVRPLGREYLQGIRDICDRHGVLLIFDEVQTGVGRSGSLFAHQVFGVEPDIMTLAKGLASGMPIGAIITRDAVAASLVPGSHGSTFGGNPVVCAAASTNLEVILEDGFLAEVKSVAEHLAQSLGKLVKEFPAIFTEERGLGLLRGLVMTEEGKKSGSKIVMEMLEKGFLINFAGGVALRFAPPLVVSREQCDSLAAALREVLSVL</sequence>
<reference evidence="8" key="1">
    <citation type="journal article" date="2004" name="Environ. Microbiol.">
        <title>The genome of Desulfotalea psychrophila, a sulfate-reducing bacterium from permanently cold Arctic sediments.</title>
        <authorList>
            <person name="Rabus R."/>
            <person name="Ruepp A."/>
            <person name="Frickey T."/>
            <person name="Rattei T."/>
            <person name="Fartmann B."/>
            <person name="Stark M."/>
            <person name="Bauer M."/>
            <person name="Zibat A."/>
            <person name="Lombardot T."/>
            <person name="Becker I."/>
            <person name="Amann J."/>
            <person name="Gellner K."/>
            <person name="Teeling H."/>
            <person name="Leuschner W.D."/>
            <person name="Gloeckner F.-O."/>
            <person name="Lupas A.N."/>
            <person name="Amann R."/>
            <person name="Klenk H.-P."/>
        </authorList>
    </citation>
    <scope>NUCLEOTIDE SEQUENCE [LARGE SCALE GENOMIC DNA]</scope>
    <source>
        <strain evidence="8">DSM 12343 / LSv54</strain>
    </source>
</reference>
<dbReference type="InterPro" id="IPR050103">
    <property type="entry name" value="Class-III_PLP-dep_AT"/>
</dbReference>